<dbReference type="Proteomes" id="UP000278164">
    <property type="component" value="Unassembled WGS sequence"/>
</dbReference>
<evidence type="ECO:0000313" key="3">
    <source>
        <dbReference type="Proteomes" id="UP000278164"/>
    </source>
</evidence>
<sequence length="310" mass="35211">MGEWSKKIGEHGENIVEKFLSIIGWLEPVKGITMPCSMLNGEHKNDKGESVKTHGIDFMYSYINPLIDGQLNNVIISSKYSMEKYPNSPTQKFKWFMTDLINTMQCFGCSEKRTEIVEQHSCGSVNDIGVLFWLNGAKDSNDDLISVISSAKIDIACNNPIYIVDNRHIAFILELMKYIKSLQNYNYSFYYPSTGLNINPISRKNTGDFLPVEYINSSLIPFKLENKNNPNETILFIGTIEDFEKDSFIRLMGLAKDLSTNLAGQVIIGFHDYNNLSHEELVRISKLGFQDANYTKTVKVVNFLNPINAL</sequence>
<gene>
    <name evidence="2" type="ORF">D7V78_03900</name>
</gene>
<dbReference type="OrthoDB" id="2680225at2"/>
<dbReference type="InterPro" id="IPR058873">
    <property type="entry name" value="PDDEXK_GAPS4"/>
</dbReference>
<dbReference type="EMBL" id="RAYI01000006">
    <property type="protein sequence ID" value="RLT74528.1"/>
    <property type="molecule type" value="Genomic_DNA"/>
</dbReference>
<reference evidence="2 3" key="1">
    <citation type="submission" date="2018-09" db="EMBL/GenBank/DDBJ databases">
        <title>Murine metabolic-syndrome-specific gut microbial biobank.</title>
        <authorList>
            <person name="Liu C."/>
        </authorList>
    </citation>
    <scope>NUCLEOTIDE SEQUENCE [LARGE SCALE GENOMIC DNA]</scope>
    <source>
        <strain evidence="2 3">8-P5</strain>
    </source>
</reference>
<proteinExistence type="predicted"/>
<protein>
    <recommendedName>
        <fullName evidence="1">GAPS4 PD-(D/E)XK nuclease domain-containing protein</fullName>
    </recommendedName>
</protein>
<dbReference type="Pfam" id="PF26115">
    <property type="entry name" value="PDDEXK_GAPS4"/>
    <property type="match status" value="1"/>
</dbReference>
<accession>A0A3L7ZS13</accession>
<evidence type="ECO:0000313" key="2">
    <source>
        <dbReference type="EMBL" id="RLT74528.1"/>
    </source>
</evidence>
<dbReference type="AlphaFoldDB" id="A0A3L7ZS13"/>
<evidence type="ECO:0000259" key="1">
    <source>
        <dbReference type="Pfam" id="PF26115"/>
    </source>
</evidence>
<feature type="domain" description="GAPS4 PD-(D/E)XK nuclease" evidence="1">
    <location>
        <begin position="1"/>
        <end position="167"/>
    </location>
</feature>
<name>A0A3L7ZS13_PARDI</name>
<comment type="caution">
    <text evidence="2">The sequence shown here is derived from an EMBL/GenBank/DDBJ whole genome shotgun (WGS) entry which is preliminary data.</text>
</comment>
<organism evidence="2 3">
    <name type="scientific">Parabacteroides distasonis</name>
    <dbReference type="NCBI Taxonomy" id="823"/>
    <lineage>
        <taxon>Bacteria</taxon>
        <taxon>Pseudomonadati</taxon>
        <taxon>Bacteroidota</taxon>
        <taxon>Bacteroidia</taxon>
        <taxon>Bacteroidales</taxon>
        <taxon>Tannerellaceae</taxon>
        <taxon>Parabacteroides</taxon>
    </lineage>
</organism>
<dbReference type="RefSeq" id="WP_121735090.1">
    <property type="nucleotide sequence ID" value="NZ_QXXG01000028.1"/>
</dbReference>